<keyword evidence="3 9" id="KW-0238">DNA-binding</keyword>
<dbReference type="Proteomes" id="UP001055091">
    <property type="component" value="Unassembled WGS sequence"/>
</dbReference>
<dbReference type="PRINTS" id="PR00032">
    <property type="entry name" value="HTHARAC"/>
</dbReference>
<dbReference type="Gene3D" id="1.10.10.60">
    <property type="entry name" value="Homeodomain-like"/>
    <property type="match status" value="2"/>
</dbReference>
<dbReference type="InterPro" id="IPR011006">
    <property type="entry name" value="CheY-like_superfamily"/>
</dbReference>
<dbReference type="InterPro" id="IPR009057">
    <property type="entry name" value="Homeodomain-like_sf"/>
</dbReference>
<dbReference type="SUPFAM" id="SSF46689">
    <property type="entry name" value="Homeodomain-like"/>
    <property type="match status" value="2"/>
</dbReference>
<evidence type="ECO:0000259" key="8">
    <source>
        <dbReference type="PROSITE" id="PS50110"/>
    </source>
</evidence>
<evidence type="ECO:0000313" key="9">
    <source>
        <dbReference type="EMBL" id="GKH00047.1"/>
    </source>
</evidence>
<dbReference type="Pfam" id="PF17853">
    <property type="entry name" value="GGDEF_2"/>
    <property type="match status" value="1"/>
</dbReference>
<dbReference type="CDD" id="cd17536">
    <property type="entry name" value="REC_YesN-like"/>
    <property type="match status" value="1"/>
</dbReference>
<dbReference type="SMART" id="SM00342">
    <property type="entry name" value="HTH_ARAC"/>
    <property type="match status" value="1"/>
</dbReference>
<keyword evidence="2" id="KW-0805">Transcription regulation</keyword>
<dbReference type="InterPro" id="IPR020449">
    <property type="entry name" value="Tscrpt_reg_AraC-type_HTH"/>
</dbReference>
<dbReference type="GO" id="GO:0000160">
    <property type="term" value="P:phosphorelay signal transduction system"/>
    <property type="evidence" value="ECO:0007669"/>
    <property type="project" value="InterPro"/>
</dbReference>
<dbReference type="Pfam" id="PF12833">
    <property type="entry name" value="HTH_18"/>
    <property type="match status" value="1"/>
</dbReference>
<evidence type="ECO:0000313" key="10">
    <source>
        <dbReference type="Proteomes" id="UP001055091"/>
    </source>
</evidence>
<dbReference type="PANTHER" id="PTHR43280:SF28">
    <property type="entry name" value="HTH-TYPE TRANSCRIPTIONAL ACTIVATOR RHAS"/>
    <property type="match status" value="1"/>
</dbReference>
<protein>
    <recommendedName>
        <fullName evidence="1">Stage 0 sporulation protein A homolog</fullName>
    </recommendedName>
</protein>
<evidence type="ECO:0000256" key="4">
    <source>
        <dbReference type="ARBA" id="ARBA00023163"/>
    </source>
</evidence>
<comment type="function">
    <text evidence="5">May play the central regulatory role in sporulation. It may be an element of the effector pathway responsible for the activation of sporulation genes in response to nutritional stress. Spo0A may act in concert with spo0H (a sigma factor) to control the expression of some genes that are critical to the sporulation process.</text>
</comment>
<accession>A0AA37JGW8</accession>
<dbReference type="EMBL" id="BQNJ01000001">
    <property type="protein sequence ID" value="GKH00047.1"/>
    <property type="molecule type" value="Genomic_DNA"/>
</dbReference>
<feature type="modified residue" description="4-aspartylphosphate" evidence="6">
    <location>
        <position position="55"/>
    </location>
</feature>
<dbReference type="Pfam" id="PF00072">
    <property type="entry name" value="Response_reg"/>
    <property type="match status" value="1"/>
</dbReference>
<name>A0AA37JGW8_9FIRM</name>
<sequence length="508" mass="58003">MIKMILADDEPVIIKGIQKLVDFSRLGIEIVGEYEDGKAAFDGILTEKPDIALLDIYMPKKTGIEILKELKALGIETKVIFVSGFQDFQYAKDALTYGAVNYLLKPVIREELVETLEKCITMLKQEPDGEGSGGESLEDREEVGTAAAYDKLVEMEECRYLPVLTEILYGEQTGKQERRLIQFSVVSFLEQYLEQRQMGIVFLKNGHIVMVFKNPEQEVTGMVLCSIMEEAQAQLHCRLGFIVGNPADSMGEIPKAYEECLSMLGYFYFSSQLQVPVLRVGEPVFKKPATLEEIREVRKQLIEGMVAQDEKAFGEAAVRFRRLVCLISEGRRDDACFHYGSTIRIIEERFETMGIDGMPVAFKDILEQARQSESYGSLTDLFEGYFKEYKDRIKRAVVSSEKKDIIHAREYIEKHYSENLTLEVLAGEIHMNPYYFSSFFKKNSGENFKDYLNKVRMKHAIDLLVSTDKKTAEIAADVGFRDSRSFSELFSRIYGETPSNYRKRVKDG</sequence>
<keyword evidence="6" id="KW-0597">Phosphoprotein</keyword>
<dbReference type="RefSeq" id="WP_118040795.1">
    <property type="nucleotide sequence ID" value="NZ_BQNJ01000001.1"/>
</dbReference>
<proteinExistence type="predicted"/>
<organism evidence="9 10">
    <name type="scientific">Hungatella hathewayi</name>
    <dbReference type="NCBI Taxonomy" id="154046"/>
    <lineage>
        <taxon>Bacteria</taxon>
        <taxon>Bacillati</taxon>
        <taxon>Bacillota</taxon>
        <taxon>Clostridia</taxon>
        <taxon>Lachnospirales</taxon>
        <taxon>Lachnospiraceae</taxon>
        <taxon>Hungatella</taxon>
    </lineage>
</organism>
<dbReference type="SMART" id="SM00448">
    <property type="entry name" value="REC"/>
    <property type="match status" value="1"/>
</dbReference>
<evidence type="ECO:0000256" key="5">
    <source>
        <dbReference type="ARBA" id="ARBA00024867"/>
    </source>
</evidence>
<dbReference type="GO" id="GO:0043565">
    <property type="term" value="F:sequence-specific DNA binding"/>
    <property type="evidence" value="ECO:0007669"/>
    <property type="project" value="InterPro"/>
</dbReference>
<reference evidence="9" key="1">
    <citation type="submission" date="2022-01" db="EMBL/GenBank/DDBJ databases">
        <title>Novel bile acid biosynthetic pathways are enriched in the microbiome of centenarians.</title>
        <authorList>
            <person name="Sato Y."/>
            <person name="Atarashi K."/>
            <person name="Plichta R.D."/>
            <person name="Arai Y."/>
            <person name="Sasajima S."/>
            <person name="Kearney M.S."/>
            <person name="Suda W."/>
            <person name="Takeshita K."/>
            <person name="Sasaki T."/>
            <person name="Okamoto S."/>
            <person name="Skelly N.A."/>
            <person name="Okamura Y."/>
            <person name="Vlamakis H."/>
            <person name="Li Y."/>
            <person name="Tanoue T."/>
            <person name="Takei H."/>
            <person name="Nittono H."/>
            <person name="Narushima S."/>
            <person name="Irie J."/>
            <person name="Itoh H."/>
            <person name="Moriya K."/>
            <person name="Sugiura Y."/>
            <person name="Suematsu M."/>
            <person name="Moritoki N."/>
            <person name="Shibata S."/>
            <person name="Littman R.D."/>
            <person name="Fischbach A.M."/>
            <person name="Uwamino Y."/>
            <person name="Inoue T."/>
            <person name="Honda A."/>
            <person name="Hattori M."/>
            <person name="Murai T."/>
            <person name="Xavier J.R."/>
            <person name="Hirose N."/>
            <person name="Honda K."/>
        </authorList>
    </citation>
    <scope>NUCLEOTIDE SEQUENCE</scope>
    <source>
        <strain evidence="9">CE91-St55</strain>
    </source>
</reference>
<comment type="caution">
    <text evidence="9">The sequence shown here is derived from an EMBL/GenBank/DDBJ whole genome shotgun (WGS) entry which is preliminary data.</text>
</comment>
<dbReference type="InterPro" id="IPR018060">
    <property type="entry name" value="HTH_AraC"/>
</dbReference>
<evidence type="ECO:0000259" key="7">
    <source>
        <dbReference type="PROSITE" id="PS01124"/>
    </source>
</evidence>
<keyword evidence="4" id="KW-0804">Transcription</keyword>
<evidence type="ECO:0000256" key="2">
    <source>
        <dbReference type="ARBA" id="ARBA00023015"/>
    </source>
</evidence>
<dbReference type="InterPro" id="IPR041522">
    <property type="entry name" value="CdaR_GGDEF"/>
</dbReference>
<feature type="domain" description="Response regulatory" evidence="8">
    <location>
        <begin position="3"/>
        <end position="120"/>
    </location>
</feature>
<gene>
    <name evidence="9" type="ORF">CE91St55_20280</name>
</gene>
<evidence type="ECO:0000256" key="1">
    <source>
        <dbReference type="ARBA" id="ARBA00018672"/>
    </source>
</evidence>
<dbReference type="SUPFAM" id="SSF52172">
    <property type="entry name" value="CheY-like"/>
    <property type="match status" value="1"/>
</dbReference>
<evidence type="ECO:0000256" key="3">
    <source>
        <dbReference type="ARBA" id="ARBA00023125"/>
    </source>
</evidence>
<dbReference type="InterPro" id="IPR001789">
    <property type="entry name" value="Sig_transdc_resp-reg_receiver"/>
</dbReference>
<feature type="domain" description="HTH araC/xylS-type" evidence="7">
    <location>
        <begin position="406"/>
        <end position="504"/>
    </location>
</feature>
<dbReference type="PANTHER" id="PTHR43280">
    <property type="entry name" value="ARAC-FAMILY TRANSCRIPTIONAL REGULATOR"/>
    <property type="match status" value="1"/>
</dbReference>
<dbReference type="GO" id="GO:0003700">
    <property type="term" value="F:DNA-binding transcription factor activity"/>
    <property type="evidence" value="ECO:0007669"/>
    <property type="project" value="InterPro"/>
</dbReference>
<dbReference type="Gene3D" id="3.40.50.2300">
    <property type="match status" value="1"/>
</dbReference>
<dbReference type="AlphaFoldDB" id="A0AA37JGW8"/>
<dbReference type="PROSITE" id="PS01124">
    <property type="entry name" value="HTH_ARAC_FAMILY_2"/>
    <property type="match status" value="1"/>
</dbReference>
<evidence type="ECO:0000256" key="6">
    <source>
        <dbReference type="PROSITE-ProRule" id="PRU00169"/>
    </source>
</evidence>
<dbReference type="PROSITE" id="PS50110">
    <property type="entry name" value="RESPONSE_REGULATORY"/>
    <property type="match status" value="1"/>
</dbReference>